<dbReference type="InterPro" id="IPR036412">
    <property type="entry name" value="HAD-like_sf"/>
</dbReference>
<protein>
    <submittedName>
        <fullName evidence="1">YjjG family noncanonical pyrimidine nucleotidase</fullName>
    </submittedName>
</protein>
<dbReference type="Proteomes" id="UP001628220">
    <property type="component" value="Unassembled WGS sequence"/>
</dbReference>
<evidence type="ECO:0000313" key="1">
    <source>
        <dbReference type="EMBL" id="GAB1252324.1"/>
    </source>
</evidence>
<dbReference type="InterPro" id="IPR011951">
    <property type="entry name" value="HAD-SF_hydro_IA_YjjG/PynA"/>
</dbReference>
<dbReference type="Gene3D" id="3.40.50.1000">
    <property type="entry name" value="HAD superfamily/HAD-like"/>
    <property type="match status" value="1"/>
</dbReference>
<dbReference type="InterPro" id="IPR041492">
    <property type="entry name" value="HAD_2"/>
</dbReference>
<dbReference type="EMBL" id="BAAFSF010000004">
    <property type="protein sequence ID" value="GAB1252324.1"/>
    <property type="molecule type" value="Genomic_DNA"/>
</dbReference>
<dbReference type="SFLD" id="SFLDG01129">
    <property type="entry name" value="C1.5:_HAD__Beta-PGM__Phosphata"/>
    <property type="match status" value="1"/>
</dbReference>
<name>A0ABQ0E3K9_9PORP</name>
<dbReference type="InterPro" id="IPR052550">
    <property type="entry name" value="Pyrimidine_5'-ntase_YjjG"/>
</dbReference>
<evidence type="ECO:0000313" key="2">
    <source>
        <dbReference type="Proteomes" id="UP001628220"/>
    </source>
</evidence>
<keyword evidence="2" id="KW-1185">Reference proteome</keyword>
<dbReference type="PANTHER" id="PTHR47478">
    <property type="match status" value="1"/>
</dbReference>
<dbReference type="PANTHER" id="PTHR47478:SF1">
    <property type="entry name" value="PYRIMIDINE 5'-NUCLEOTIDASE YJJG"/>
    <property type="match status" value="1"/>
</dbReference>
<dbReference type="InterPro" id="IPR023214">
    <property type="entry name" value="HAD_sf"/>
</dbReference>
<dbReference type="PRINTS" id="PR00413">
    <property type="entry name" value="HADHALOGNASE"/>
</dbReference>
<gene>
    <name evidence="1" type="ORF">Tsumi_14300</name>
</gene>
<comment type="caution">
    <text evidence="1">The sequence shown here is derived from an EMBL/GenBank/DDBJ whole genome shotgun (WGS) entry which is preliminary data.</text>
</comment>
<dbReference type="SFLD" id="SFLDS00003">
    <property type="entry name" value="Haloacid_Dehalogenase"/>
    <property type="match status" value="1"/>
</dbReference>
<dbReference type="NCBIfam" id="TIGR02254">
    <property type="entry name" value="YjjG_YfnB"/>
    <property type="match status" value="1"/>
</dbReference>
<proteinExistence type="predicted"/>
<sequence length="249" mass="28556">MSYYSGLHIMKLRQLFIDLDDTLWDTFHNNKRALSLLYKRHNWGAHYHSFESYFALYMPHCDQLWYQYRLGQITKQSLTIARLAYPLHLAGMQVTAEEMLALNEEFMDLVREQTGVVEGAIEMLQSLKPHFKLYIITNGWTEVQSAKLTKSGLAPYIDATFISEQIGCHKPDERFFHTVLTTTNSKKDESMVIGDSWHADIAGAAAYGLPTIWYNPHQDPFPATVTPQPISVTSLAEIPPILFDLQNRA</sequence>
<dbReference type="Gene3D" id="1.10.150.240">
    <property type="entry name" value="Putative phosphatase, domain 2"/>
    <property type="match status" value="1"/>
</dbReference>
<dbReference type="InterPro" id="IPR006439">
    <property type="entry name" value="HAD-SF_hydro_IA"/>
</dbReference>
<dbReference type="Pfam" id="PF13419">
    <property type="entry name" value="HAD_2"/>
    <property type="match status" value="1"/>
</dbReference>
<dbReference type="InterPro" id="IPR023198">
    <property type="entry name" value="PGP-like_dom2"/>
</dbReference>
<reference evidence="1 2" key="1">
    <citation type="journal article" date="2025" name="Int. J. Syst. Evol. Microbiol.">
        <title>Desulfovibrio falkowii sp. nov., Porphyromonas miyakawae sp. nov., Mediterraneibacter flintii sp. nov. and Owariibacterium komagatae gen. nov., sp. nov., isolated from human faeces.</title>
        <authorList>
            <person name="Hamaguchi T."/>
            <person name="Ohara M."/>
            <person name="Hisatomi A."/>
            <person name="Sekiguchi K."/>
            <person name="Takeda J.I."/>
            <person name="Ueyama J."/>
            <person name="Ito M."/>
            <person name="Nishiwaki H."/>
            <person name="Ogi T."/>
            <person name="Hirayama M."/>
            <person name="Ohkuma M."/>
            <person name="Sakamoto M."/>
            <person name="Ohno K."/>
        </authorList>
    </citation>
    <scope>NUCLEOTIDE SEQUENCE [LARGE SCALE GENOMIC DNA]</scope>
    <source>
        <strain evidence="1 2">13CB11C</strain>
    </source>
</reference>
<dbReference type="NCBIfam" id="TIGR01549">
    <property type="entry name" value="HAD-SF-IA-v1"/>
    <property type="match status" value="1"/>
</dbReference>
<dbReference type="SUPFAM" id="SSF56784">
    <property type="entry name" value="HAD-like"/>
    <property type="match status" value="1"/>
</dbReference>
<organism evidence="1 2">
    <name type="scientific">Porphyromonas miyakawae</name>
    <dbReference type="NCBI Taxonomy" id="3137470"/>
    <lineage>
        <taxon>Bacteria</taxon>
        <taxon>Pseudomonadati</taxon>
        <taxon>Bacteroidota</taxon>
        <taxon>Bacteroidia</taxon>
        <taxon>Bacteroidales</taxon>
        <taxon>Porphyromonadaceae</taxon>
        <taxon>Porphyromonas</taxon>
    </lineage>
</organism>
<accession>A0ABQ0E3K9</accession>